<dbReference type="EMBL" id="FOVL01000018">
    <property type="protein sequence ID" value="SFN80195.1"/>
    <property type="molecule type" value="Genomic_DNA"/>
</dbReference>
<evidence type="ECO:0000313" key="1">
    <source>
        <dbReference type="EMBL" id="SFN80195.1"/>
    </source>
</evidence>
<dbReference type="RefSeq" id="WP_093410497.1">
    <property type="nucleotide sequence ID" value="NZ_FOVL01000018.1"/>
</dbReference>
<organism evidence="1 2">
    <name type="scientific">Salegentibacter flavus</name>
    <dbReference type="NCBI Taxonomy" id="287099"/>
    <lineage>
        <taxon>Bacteria</taxon>
        <taxon>Pseudomonadati</taxon>
        <taxon>Bacteroidota</taxon>
        <taxon>Flavobacteriia</taxon>
        <taxon>Flavobacteriales</taxon>
        <taxon>Flavobacteriaceae</taxon>
        <taxon>Salegentibacter</taxon>
    </lineage>
</organism>
<dbReference type="Proteomes" id="UP000199153">
    <property type="component" value="Unassembled WGS sequence"/>
</dbReference>
<reference evidence="1 2" key="1">
    <citation type="submission" date="2016-10" db="EMBL/GenBank/DDBJ databases">
        <authorList>
            <person name="de Groot N.N."/>
        </authorList>
    </citation>
    <scope>NUCLEOTIDE SEQUENCE [LARGE SCALE GENOMIC DNA]</scope>
    <source>
        <strain evidence="1 2">DSM 17794</strain>
    </source>
</reference>
<sequence length="287" mass="33752">MTIQKLLVFTMFFMLWSCTDNPSNESKANKHIGLSEEISDNESNKIQILNFGTFHMGFTSDSNKTEFDEQNKENQKRVHEIAKKLSSFNPTVILVETPPEYDKQLQSEYNKYLKNPEMFFKSPSEIELLAFELGRICGTKRIYGIDHKMGYNYNIGNEIENAIDSVWYDKYYENSLKFYPQVNINEDSLNLLDKLRLKNHDRYLDFLITVNADMLTHAGTENGFEGADEAAKYYQRNLRMYSNLNRIDLNEDDRVFILMGASHTAFFRDFFSRSPKYEMVNTFEYLK</sequence>
<dbReference type="AlphaFoldDB" id="A0A1I5BZU4"/>
<gene>
    <name evidence="1" type="ORF">SAMN05660413_02627</name>
</gene>
<proteinExistence type="predicted"/>
<keyword evidence="2" id="KW-1185">Reference proteome</keyword>
<dbReference type="Pfam" id="PF18950">
    <property type="entry name" value="DUF5694"/>
    <property type="match status" value="1"/>
</dbReference>
<protein>
    <submittedName>
        <fullName evidence="1">Uncharacterized protein</fullName>
    </submittedName>
</protein>
<dbReference type="OrthoDB" id="7055505at2"/>
<name>A0A1I5BZU4_9FLAO</name>
<dbReference type="InterPro" id="IPR043749">
    <property type="entry name" value="DUF5694"/>
</dbReference>
<accession>A0A1I5BZU4</accession>
<evidence type="ECO:0000313" key="2">
    <source>
        <dbReference type="Proteomes" id="UP000199153"/>
    </source>
</evidence>